<dbReference type="AlphaFoldDB" id="A0A0W0G0Z1"/>
<dbReference type="PANTHER" id="PTHR22904:SF523">
    <property type="entry name" value="STRESS-INDUCED-PHOSPHOPROTEIN 1"/>
    <property type="match status" value="1"/>
</dbReference>
<gene>
    <name evidence="4" type="ORF">WG66_5201</name>
</gene>
<protein>
    <recommendedName>
        <fullName evidence="3">F-box domain-containing protein</fullName>
    </recommendedName>
</protein>
<dbReference type="Gene3D" id="3.80.10.10">
    <property type="entry name" value="Ribonuclease Inhibitor"/>
    <property type="match status" value="1"/>
</dbReference>
<dbReference type="SUPFAM" id="SSF81383">
    <property type="entry name" value="F-box domain"/>
    <property type="match status" value="1"/>
</dbReference>
<dbReference type="SMART" id="SM00028">
    <property type="entry name" value="TPR"/>
    <property type="match status" value="2"/>
</dbReference>
<dbReference type="InterPro" id="IPR011990">
    <property type="entry name" value="TPR-like_helical_dom_sf"/>
</dbReference>
<dbReference type="Gene3D" id="1.25.40.10">
    <property type="entry name" value="Tetratricopeptide repeat domain"/>
    <property type="match status" value="1"/>
</dbReference>
<accession>A0A0W0G0Z1</accession>
<keyword evidence="1" id="KW-0677">Repeat</keyword>
<name>A0A0W0G0Z1_MONRR</name>
<dbReference type="GO" id="GO:0051879">
    <property type="term" value="F:Hsp90 protein binding"/>
    <property type="evidence" value="ECO:0007669"/>
    <property type="project" value="TreeGrafter"/>
</dbReference>
<evidence type="ECO:0000256" key="1">
    <source>
        <dbReference type="ARBA" id="ARBA00022737"/>
    </source>
</evidence>
<evidence type="ECO:0000313" key="4">
    <source>
        <dbReference type="EMBL" id="KTB42255.1"/>
    </source>
</evidence>
<sequence length="533" mass="60450">MERRNDFKSAVAAFKQGRLEESLKLMSQALENGGNQQHIVYDSRAAVYEKMGKIREALMDAKDAIRLAPARWQSYTRAARLFLQIRRFDEARRMLDIALTKIPSDDQQNRATLASLGDEIREARRRFSCHLAALPVELLAELFQYLVDKDAVSILMICRVCRHWRNIALNTSSLWQTLVLTNKSPIRKCRTWIERSKGNILELQLRKTLLNVPDWKLNHLMGIQWDQLRVFHLEDLDFYPDEFLEATENLQLRPRLEELDVSDSGASPSRDILITRLGDTVQRLTLQKVCVTLPFQFASNSLVSLTLRDIPLHSMDAIYTVLENNPLLESLVLDTPLGAFLNPPPSKITLKHLHILESTGRTQMLFDYLNLPALRRVCVKQTITIDPVLKCLLESGSRSMEELSIASCTLSNTLMIDLLRANPLLESITLNYLASTSQAIIEALASSPLDAILCPALKNVDISHCPDVTTGPLMRLVKSRRLSVENGISDVQPIVTIKADGCPGIEASFLPWFRERVTFSCVYMTKKAASWKR</sequence>
<dbReference type="EMBL" id="LATX01001365">
    <property type="protein sequence ID" value="KTB42255.1"/>
    <property type="molecule type" value="Genomic_DNA"/>
</dbReference>
<dbReference type="SUPFAM" id="SSF48452">
    <property type="entry name" value="TPR-like"/>
    <property type="match status" value="1"/>
</dbReference>
<keyword evidence="2" id="KW-0802">TPR repeat</keyword>
<proteinExistence type="predicted"/>
<dbReference type="Proteomes" id="UP000054988">
    <property type="component" value="Unassembled WGS sequence"/>
</dbReference>
<comment type="caution">
    <text evidence="4">The sequence shown here is derived from an EMBL/GenBank/DDBJ whole genome shotgun (WGS) entry which is preliminary data.</text>
</comment>
<dbReference type="InterPro" id="IPR032675">
    <property type="entry name" value="LRR_dom_sf"/>
</dbReference>
<dbReference type="Gene3D" id="1.20.1280.50">
    <property type="match status" value="1"/>
</dbReference>
<evidence type="ECO:0000259" key="3">
    <source>
        <dbReference type="PROSITE" id="PS50181"/>
    </source>
</evidence>
<dbReference type="InterPro" id="IPR036047">
    <property type="entry name" value="F-box-like_dom_sf"/>
</dbReference>
<feature type="domain" description="F-box" evidence="3">
    <location>
        <begin position="128"/>
        <end position="178"/>
    </location>
</feature>
<evidence type="ECO:0000256" key="2">
    <source>
        <dbReference type="ARBA" id="ARBA00022803"/>
    </source>
</evidence>
<dbReference type="InterPro" id="IPR001810">
    <property type="entry name" value="F-box_dom"/>
</dbReference>
<dbReference type="PROSITE" id="PS50181">
    <property type="entry name" value="FBOX"/>
    <property type="match status" value="1"/>
</dbReference>
<dbReference type="PANTHER" id="PTHR22904">
    <property type="entry name" value="TPR REPEAT CONTAINING PROTEIN"/>
    <property type="match status" value="1"/>
</dbReference>
<organism evidence="4 5">
    <name type="scientific">Moniliophthora roreri</name>
    <name type="common">Frosty pod rot fungus</name>
    <name type="synonym">Monilia roreri</name>
    <dbReference type="NCBI Taxonomy" id="221103"/>
    <lineage>
        <taxon>Eukaryota</taxon>
        <taxon>Fungi</taxon>
        <taxon>Dikarya</taxon>
        <taxon>Basidiomycota</taxon>
        <taxon>Agaricomycotina</taxon>
        <taxon>Agaricomycetes</taxon>
        <taxon>Agaricomycetidae</taxon>
        <taxon>Agaricales</taxon>
        <taxon>Marasmiineae</taxon>
        <taxon>Marasmiaceae</taxon>
        <taxon>Moniliophthora</taxon>
    </lineage>
</organism>
<dbReference type="SUPFAM" id="SSF52047">
    <property type="entry name" value="RNI-like"/>
    <property type="match status" value="1"/>
</dbReference>
<dbReference type="InterPro" id="IPR019734">
    <property type="entry name" value="TPR_rpt"/>
</dbReference>
<reference evidence="4 5" key="1">
    <citation type="submission" date="2015-12" db="EMBL/GenBank/DDBJ databases">
        <title>Draft genome sequence of Moniliophthora roreri, the causal agent of frosty pod rot of cacao.</title>
        <authorList>
            <person name="Aime M.C."/>
            <person name="Diaz-Valderrama J.R."/>
            <person name="Kijpornyongpan T."/>
            <person name="Phillips-Mora W."/>
        </authorList>
    </citation>
    <scope>NUCLEOTIDE SEQUENCE [LARGE SCALE GENOMIC DNA]</scope>
    <source>
        <strain evidence="4 5">MCA 2952</strain>
    </source>
</reference>
<evidence type="ECO:0000313" key="5">
    <source>
        <dbReference type="Proteomes" id="UP000054988"/>
    </source>
</evidence>
<dbReference type="Pfam" id="PF12937">
    <property type="entry name" value="F-box-like"/>
    <property type="match status" value="1"/>
</dbReference>
<dbReference type="eggNOG" id="ENOG502S69X">
    <property type="taxonomic scope" value="Eukaryota"/>
</dbReference>